<dbReference type="EMBL" id="LGSR01000002">
    <property type="protein sequence ID" value="KOS23211.1"/>
    <property type="molecule type" value="Genomic_DNA"/>
</dbReference>
<dbReference type="InterPro" id="IPR038656">
    <property type="entry name" value="Peptidase_G1_sf"/>
</dbReference>
<dbReference type="AlphaFoldDB" id="A0A0M8NA79"/>
<dbReference type="InterPro" id="IPR013320">
    <property type="entry name" value="ConA-like_dom_sf"/>
</dbReference>
<dbReference type="STRING" id="150374.A0A0M8NA79"/>
<keyword evidence="5" id="KW-1185">Reference proteome</keyword>
<feature type="signal peptide" evidence="3">
    <location>
        <begin position="1"/>
        <end position="16"/>
    </location>
</feature>
<dbReference type="OrthoDB" id="2862635at2759"/>
<feature type="region of interest" description="Disordered" evidence="2">
    <location>
        <begin position="22"/>
        <end position="41"/>
    </location>
</feature>
<dbReference type="GO" id="GO:0070007">
    <property type="term" value="F:glutamic-type endopeptidase activity"/>
    <property type="evidence" value="ECO:0007669"/>
    <property type="project" value="InterPro"/>
</dbReference>
<evidence type="ECO:0000313" key="5">
    <source>
        <dbReference type="Proteomes" id="UP000053831"/>
    </source>
</evidence>
<dbReference type="SUPFAM" id="SSF49899">
    <property type="entry name" value="Concanavalin A-like lectins/glucanases"/>
    <property type="match status" value="1"/>
</dbReference>
<evidence type="ECO:0000256" key="1">
    <source>
        <dbReference type="PIRSR" id="PIRSR600250-50"/>
    </source>
</evidence>
<evidence type="ECO:0000313" key="4">
    <source>
        <dbReference type="EMBL" id="KOS23211.1"/>
    </source>
</evidence>
<dbReference type="Proteomes" id="UP000053831">
    <property type="component" value="Unassembled WGS sequence"/>
</dbReference>
<dbReference type="PANTHER" id="PTHR37536:SF1">
    <property type="entry name" value="ASPERGILLOPEPSIN, PUTAITVE (AFU_ORTHOLOGUE AFUA_7G01200)"/>
    <property type="match status" value="1"/>
</dbReference>
<sequence>MKFSLVLAAAAGLAAASPANLARRQGRRSTRSTPANREVTHPEYSTNWAGAVLEGRGWTSVSGTIVVPRATGGVNAAASAWVGIDGDSCQSAILQTGVDFYGDGSYDAWYEWFPDYAYNFPSFPIRQGDEIKMVVNATSRTSGVAILQNLSTGASVSHSFSGRAVQGSLCQTDAEWIVEDFESGGSLVQFANFGSVTFTGASATGSSGTVTPAGSDILDIRTSAGQVLTDCSASGSTVSCRYI</sequence>
<proteinExistence type="predicted"/>
<protein>
    <submittedName>
        <fullName evidence="4">Aspergillopepsin-2</fullName>
    </submittedName>
</protein>
<dbReference type="InterPro" id="IPR000250">
    <property type="entry name" value="Peptidase_G1"/>
</dbReference>
<evidence type="ECO:0000256" key="3">
    <source>
        <dbReference type="SAM" id="SignalP"/>
    </source>
</evidence>
<feature type="active site" description="Proton acceptor" evidence="1">
    <location>
        <position position="179"/>
    </location>
</feature>
<dbReference type="PRINTS" id="PR00977">
    <property type="entry name" value="SCYTLDPTASE"/>
</dbReference>
<dbReference type="PANTHER" id="PTHR37536">
    <property type="entry name" value="PUTATIVE (AFU_ORTHOLOGUE AFUA_3G02970)-RELATED"/>
    <property type="match status" value="1"/>
</dbReference>
<dbReference type="Gene3D" id="2.60.120.700">
    <property type="entry name" value="Peptidase G1"/>
    <property type="match status" value="1"/>
</dbReference>
<dbReference type="CDD" id="cd13426">
    <property type="entry name" value="Peptidase_G1"/>
    <property type="match status" value="1"/>
</dbReference>
<name>A0A0M8NA79_ESCWE</name>
<evidence type="ECO:0000256" key="2">
    <source>
        <dbReference type="SAM" id="MobiDB-lite"/>
    </source>
</evidence>
<feature type="chain" id="PRO_5005818973" evidence="3">
    <location>
        <begin position="17"/>
        <end position="243"/>
    </location>
</feature>
<gene>
    <name evidence="4" type="ORF">ESCO_003374</name>
</gene>
<organism evidence="4 5">
    <name type="scientific">Escovopsis weberi</name>
    <dbReference type="NCBI Taxonomy" id="150374"/>
    <lineage>
        <taxon>Eukaryota</taxon>
        <taxon>Fungi</taxon>
        <taxon>Dikarya</taxon>
        <taxon>Ascomycota</taxon>
        <taxon>Pezizomycotina</taxon>
        <taxon>Sordariomycetes</taxon>
        <taxon>Hypocreomycetidae</taxon>
        <taxon>Hypocreales</taxon>
        <taxon>Hypocreaceae</taxon>
        <taxon>Escovopsis</taxon>
    </lineage>
</organism>
<dbReference type="GO" id="GO:0006508">
    <property type="term" value="P:proteolysis"/>
    <property type="evidence" value="ECO:0007669"/>
    <property type="project" value="InterPro"/>
</dbReference>
<dbReference type="Pfam" id="PF01828">
    <property type="entry name" value="Peptidase_A4"/>
    <property type="match status" value="1"/>
</dbReference>
<accession>A0A0M8NA79</accession>
<reference evidence="4 5" key="1">
    <citation type="submission" date="2015-07" db="EMBL/GenBank/DDBJ databases">
        <title>The genome of the fungus Escovopsis weberi, a specialized disease agent of ant agriculture.</title>
        <authorList>
            <person name="de Man T.J."/>
            <person name="Stajich J.E."/>
            <person name="Kubicek C.P."/>
            <person name="Chenthamara K."/>
            <person name="Atanasova L."/>
            <person name="Druzhinina I.S."/>
            <person name="Birnbaum S."/>
            <person name="Barribeau S.M."/>
            <person name="Teiling C."/>
            <person name="Suen G."/>
            <person name="Currie C."/>
            <person name="Gerardo N.M."/>
        </authorList>
    </citation>
    <scope>NUCLEOTIDE SEQUENCE [LARGE SCALE GENOMIC DNA]</scope>
</reference>
<comment type="caution">
    <text evidence="4">The sequence shown here is derived from an EMBL/GenBank/DDBJ whole genome shotgun (WGS) entry which is preliminary data.</text>
</comment>
<keyword evidence="3" id="KW-0732">Signal</keyword>